<evidence type="ECO:0000256" key="7">
    <source>
        <dbReference type="RuleBase" id="RU003887"/>
    </source>
</evidence>
<dbReference type="PANTHER" id="PTHR47683:SF2">
    <property type="entry name" value="RNA-BINDING S4 DOMAIN-CONTAINING PROTEIN"/>
    <property type="match status" value="1"/>
</dbReference>
<dbReference type="InterPro" id="IPR020094">
    <property type="entry name" value="TruA/RsuA/RluB/E/F_N"/>
</dbReference>
<dbReference type="NCBIfam" id="TIGR00093">
    <property type="entry name" value="pseudouridine synthase"/>
    <property type="match status" value="1"/>
</dbReference>
<evidence type="ECO:0000313" key="10">
    <source>
        <dbReference type="Proteomes" id="UP000663942"/>
    </source>
</evidence>
<dbReference type="Proteomes" id="UP000663942">
    <property type="component" value="Chromosome"/>
</dbReference>
<dbReference type="PROSITE" id="PS01149">
    <property type="entry name" value="PSI_RSU"/>
    <property type="match status" value="1"/>
</dbReference>
<dbReference type="PANTHER" id="PTHR47683">
    <property type="entry name" value="PSEUDOURIDINE SYNTHASE FAMILY PROTEIN-RELATED"/>
    <property type="match status" value="1"/>
</dbReference>
<dbReference type="InterPro" id="IPR000748">
    <property type="entry name" value="PsdUridine_synth_RsuA/RluB/E/F"/>
</dbReference>
<dbReference type="InterPro" id="IPR018496">
    <property type="entry name" value="PsdUridine_synth_RsuA/RluB_CS"/>
</dbReference>
<keyword evidence="3 7" id="KW-0413">Isomerase</keyword>
<dbReference type="Gene3D" id="3.30.70.580">
    <property type="entry name" value="Pseudouridine synthase I, catalytic domain, N-terminal subdomain"/>
    <property type="match status" value="1"/>
</dbReference>
<comment type="catalytic activity">
    <reaction evidence="5">
        <text>uridine(2604) in 23S rRNA = pseudouridine(2604) in 23S rRNA</text>
        <dbReference type="Rhea" id="RHEA:38875"/>
        <dbReference type="Rhea" id="RHEA-COMP:10093"/>
        <dbReference type="Rhea" id="RHEA-COMP:10094"/>
        <dbReference type="ChEBI" id="CHEBI:65314"/>
        <dbReference type="ChEBI" id="CHEBI:65315"/>
        <dbReference type="EC" id="5.4.99.21"/>
    </reaction>
</comment>
<dbReference type="SUPFAM" id="SSF55174">
    <property type="entry name" value="Alpha-L RNA-binding motif"/>
    <property type="match status" value="1"/>
</dbReference>
<dbReference type="Pfam" id="PF01479">
    <property type="entry name" value="S4"/>
    <property type="match status" value="1"/>
</dbReference>
<keyword evidence="6" id="KW-0694">RNA-binding</keyword>
<evidence type="ECO:0000256" key="4">
    <source>
        <dbReference type="ARBA" id="ARBA00036390"/>
    </source>
</evidence>
<dbReference type="EMBL" id="CP062006">
    <property type="protein sequence ID" value="QTC88923.1"/>
    <property type="molecule type" value="Genomic_DNA"/>
</dbReference>
<evidence type="ECO:0000259" key="8">
    <source>
        <dbReference type="SMART" id="SM00363"/>
    </source>
</evidence>
<comment type="catalytic activity">
    <reaction evidence="4">
        <text>uridine(35) in tRNA(Tyr) = pseudouridine(35) in tRNA(Tyr)</text>
        <dbReference type="Rhea" id="RHEA:60556"/>
        <dbReference type="Rhea" id="RHEA-COMP:15607"/>
        <dbReference type="Rhea" id="RHEA-COMP:15608"/>
        <dbReference type="ChEBI" id="CHEBI:65314"/>
        <dbReference type="ChEBI" id="CHEBI:65315"/>
    </reaction>
</comment>
<keyword evidence="10" id="KW-1185">Reference proteome</keyword>
<evidence type="ECO:0000256" key="2">
    <source>
        <dbReference type="ARBA" id="ARBA00008348"/>
    </source>
</evidence>
<reference evidence="9 10" key="1">
    <citation type="submission" date="2020-09" db="EMBL/GenBank/DDBJ databases">
        <title>Brevundimonas sp. LVF1 isolated from an oligotrophic pond in Goettingen, Germany.</title>
        <authorList>
            <person name="Friedrich I."/>
            <person name="Klassen A."/>
            <person name="Neubauer H."/>
            <person name="Schneider D."/>
            <person name="Hertel R."/>
            <person name="Daniel R."/>
        </authorList>
    </citation>
    <scope>NUCLEOTIDE SEQUENCE [LARGE SCALE GENOMIC DNA]</scope>
    <source>
        <strain evidence="9 10">LVF1</strain>
    </source>
</reference>
<evidence type="ECO:0000256" key="6">
    <source>
        <dbReference type="PROSITE-ProRule" id="PRU00182"/>
    </source>
</evidence>
<dbReference type="InterPro" id="IPR042092">
    <property type="entry name" value="PsdUridine_s_RsuA/RluB/E/F_cat"/>
</dbReference>
<dbReference type="InterPro" id="IPR020103">
    <property type="entry name" value="PsdUridine_synth_cat_dom_sf"/>
</dbReference>
<dbReference type="InterPro" id="IPR006145">
    <property type="entry name" value="PsdUridine_synth_RsuA/RluA"/>
</dbReference>
<accession>A0ABX7SR53</accession>
<evidence type="ECO:0000256" key="5">
    <source>
        <dbReference type="ARBA" id="ARBA00036535"/>
    </source>
</evidence>
<feature type="domain" description="RNA-binding S4" evidence="8">
    <location>
        <begin position="13"/>
        <end position="70"/>
    </location>
</feature>
<dbReference type="CDD" id="cd00165">
    <property type="entry name" value="S4"/>
    <property type="match status" value="1"/>
</dbReference>
<dbReference type="Pfam" id="PF00849">
    <property type="entry name" value="PseudoU_synth_2"/>
    <property type="match status" value="1"/>
</dbReference>
<dbReference type="SUPFAM" id="SSF55120">
    <property type="entry name" value="Pseudouridine synthase"/>
    <property type="match status" value="1"/>
</dbReference>
<dbReference type="InterPro" id="IPR002942">
    <property type="entry name" value="S4_RNA-bd"/>
</dbReference>
<dbReference type="EC" id="5.4.99.-" evidence="7"/>
<dbReference type="PROSITE" id="PS50889">
    <property type="entry name" value="S4"/>
    <property type="match status" value="1"/>
</dbReference>
<name>A0ABX7SR53_9CAUL</name>
<comment type="similarity">
    <text evidence="2 7">Belongs to the pseudouridine synthase RsuA family.</text>
</comment>
<proteinExistence type="inferred from homology"/>
<dbReference type="RefSeq" id="WP_207826484.1">
    <property type="nucleotide sequence ID" value="NZ_CP062006.1"/>
</dbReference>
<evidence type="ECO:0000256" key="1">
    <source>
        <dbReference type="ARBA" id="ARBA00000073"/>
    </source>
</evidence>
<dbReference type="Gene3D" id="3.10.290.10">
    <property type="entry name" value="RNA-binding S4 domain"/>
    <property type="match status" value="1"/>
</dbReference>
<gene>
    <name evidence="9" type="ORF">IFE19_06175</name>
</gene>
<evidence type="ECO:0000256" key="3">
    <source>
        <dbReference type="ARBA" id="ARBA00023235"/>
    </source>
</evidence>
<comment type="catalytic activity">
    <reaction evidence="1">
        <text>a uridine in RNA = a pseudouridine in RNA</text>
        <dbReference type="Rhea" id="RHEA:48348"/>
        <dbReference type="Rhea" id="RHEA-COMP:12068"/>
        <dbReference type="Rhea" id="RHEA-COMP:12069"/>
        <dbReference type="ChEBI" id="CHEBI:65314"/>
        <dbReference type="ChEBI" id="CHEBI:65315"/>
    </reaction>
</comment>
<protein>
    <recommendedName>
        <fullName evidence="7">Pseudouridine synthase</fullName>
        <ecNumber evidence="7">5.4.99.-</ecNumber>
    </recommendedName>
</protein>
<dbReference type="Gene3D" id="3.30.70.1560">
    <property type="entry name" value="Alpha-L RNA-binding motif"/>
    <property type="match status" value="1"/>
</dbReference>
<dbReference type="InterPro" id="IPR050343">
    <property type="entry name" value="RsuA_PseudoU_synthase"/>
</dbReference>
<dbReference type="SMART" id="SM00363">
    <property type="entry name" value="S4"/>
    <property type="match status" value="1"/>
</dbReference>
<evidence type="ECO:0000313" key="9">
    <source>
        <dbReference type="EMBL" id="QTC88923.1"/>
    </source>
</evidence>
<organism evidence="9 10">
    <name type="scientific">Brevundimonas pondensis</name>
    <dbReference type="NCBI Taxonomy" id="2774189"/>
    <lineage>
        <taxon>Bacteria</taxon>
        <taxon>Pseudomonadati</taxon>
        <taxon>Pseudomonadota</taxon>
        <taxon>Alphaproteobacteria</taxon>
        <taxon>Caulobacterales</taxon>
        <taxon>Caulobacteraceae</taxon>
        <taxon>Brevundimonas</taxon>
    </lineage>
</organism>
<sequence>MAFTRTYDGPEPVRINKWLGQTGVCSRREAEALIAAGMVSIDGESVTDAGRKIEPGQTLTLNDRGEAALASGVTILIHKPLGYVSGQPEPDKIPAVRLLTEANRVGDGAVPAEDASLPPIGRLDEDSRGLLLLSSDGVVAKAVIGPQSHLDKEYLVRVVGDVTEKKLALLRRGLMLDGRILKYARVSRMEQNRLRFILTEGRNRQIRRMCEMVDLEVTDLLRIRVGPIHLNNLPEGSWRMITSEEREALISGSAG</sequence>
<dbReference type="InterPro" id="IPR036986">
    <property type="entry name" value="S4_RNA-bd_sf"/>
</dbReference>